<evidence type="ECO:0000313" key="2">
    <source>
        <dbReference type="Proteomes" id="UP000593571"/>
    </source>
</evidence>
<gene>
    <name evidence="1" type="ORF">HJG63_007894</name>
</gene>
<dbReference type="EMBL" id="JACASE010000001">
    <property type="protein sequence ID" value="KAF6506043.1"/>
    <property type="molecule type" value="Genomic_DNA"/>
</dbReference>
<dbReference type="AlphaFoldDB" id="A0A7J8KAY1"/>
<protein>
    <submittedName>
        <fullName evidence="1">Uncharacterized protein</fullName>
    </submittedName>
</protein>
<reference evidence="1 2" key="1">
    <citation type="journal article" date="2020" name="Nature">
        <title>Six reference-quality genomes reveal evolution of bat adaptations.</title>
        <authorList>
            <person name="Jebb D."/>
            <person name="Huang Z."/>
            <person name="Pippel M."/>
            <person name="Hughes G.M."/>
            <person name="Lavrichenko K."/>
            <person name="Devanna P."/>
            <person name="Winkler S."/>
            <person name="Jermiin L.S."/>
            <person name="Skirmuntt E.C."/>
            <person name="Katzourakis A."/>
            <person name="Burkitt-Gray L."/>
            <person name="Ray D.A."/>
            <person name="Sullivan K.A.M."/>
            <person name="Roscito J.G."/>
            <person name="Kirilenko B.M."/>
            <person name="Davalos L.M."/>
            <person name="Corthals A.P."/>
            <person name="Power M.L."/>
            <person name="Jones G."/>
            <person name="Ransome R.D."/>
            <person name="Dechmann D.K.N."/>
            <person name="Locatelli A.G."/>
            <person name="Puechmaille S.J."/>
            <person name="Fedrigo O."/>
            <person name="Jarvis E.D."/>
            <person name="Hiller M."/>
            <person name="Vernes S.C."/>
            <person name="Myers E.W."/>
            <person name="Teeling E.C."/>
        </authorList>
    </citation>
    <scope>NUCLEOTIDE SEQUENCE [LARGE SCALE GENOMIC DNA]</scope>
    <source>
        <strain evidence="1">MRouAeg1</strain>
        <tissue evidence="1">Muscle</tissue>
    </source>
</reference>
<name>A0A7J8KAY1_ROUAE</name>
<sequence>MSNTSKGCRDSEKGGVIRLQKMAPSGGSGTTVATSWLFGCGWLFRRPRLLSVSSVVSSLSVALHSQAAPGSWWNALSCRACSRWICLQCLPVIDSTLQRCHELSFWAAHLPLSLVVGVWLRTADHVPSPGHFHWAMMNYLAGGDDCGSTESCTVIGLHGESSI</sequence>
<accession>A0A7J8KAY1</accession>
<organism evidence="1 2">
    <name type="scientific">Rousettus aegyptiacus</name>
    <name type="common">Egyptian fruit bat</name>
    <name type="synonym">Pteropus aegyptiacus</name>
    <dbReference type="NCBI Taxonomy" id="9407"/>
    <lineage>
        <taxon>Eukaryota</taxon>
        <taxon>Metazoa</taxon>
        <taxon>Chordata</taxon>
        <taxon>Craniata</taxon>
        <taxon>Vertebrata</taxon>
        <taxon>Euteleostomi</taxon>
        <taxon>Mammalia</taxon>
        <taxon>Eutheria</taxon>
        <taxon>Laurasiatheria</taxon>
        <taxon>Chiroptera</taxon>
        <taxon>Yinpterochiroptera</taxon>
        <taxon>Pteropodoidea</taxon>
        <taxon>Pteropodidae</taxon>
        <taxon>Rousettinae</taxon>
        <taxon>Rousettus</taxon>
    </lineage>
</organism>
<comment type="caution">
    <text evidence="1">The sequence shown here is derived from an EMBL/GenBank/DDBJ whole genome shotgun (WGS) entry which is preliminary data.</text>
</comment>
<proteinExistence type="predicted"/>
<evidence type="ECO:0000313" key="1">
    <source>
        <dbReference type="EMBL" id="KAF6506043.1"/>
    </source>
</evidence>
<dbReference type="Proteomes" id="UP000593571">
    <property type="component" value="Unassembled WGS sequence"/>
</dbReference>
<keyword evidence="2" id="KW-1185">Reference proteome</keyword>